<dbReference type="GO" id="GO:0016787">
    <property type="term" value="F:hydrolase activity"/>
    <property type="evidence" value="ECO:0007669"/>
    <property type="project" value="UniProtKB-KW"/>
</dbReference>
<evidence type="ECO:0000313" key="3">
    <source>
        <dbReference type="Proteomes" id="UP000218934"/>
    </source>
</evidence>
<dbReference type="Gene3D" id="3.40.710.10">
    <property type="entry name" value="DD-peptidase/beta-lactamase superfamily"/>
    <property type="match status" value="1"/>
</dbReference>
<feature type="domain" description="Beta-lactamase-related" evidence="1">
    <location>
        <begin position="12"/>
        <end position="359"/>
    </location>
</feature>
<organism evidence="2 3">
    <name type="scientific">Rhizorhabdus dicambivorans</name>
    <dbReference type="NCBI Taxonomy" id="1850238"/>
    <lineage>
        <taxon>Bacteria</taxon>
        <taxon>Pseudomonadati</taxon>
        <taxon>Pseudomonadota</taxon>
        <taxon>Alphaproteobacteria</taxon>
        <taxon>Sphingomonadales</taxon>
        <taxon>Sphingomonadaceae</taxon>
        <taxon>Rhizorhabdus</taxon>
    </lineage>
</organism>
<reference evidence="2 3" key="1">
    <citation type="submission" date="2017-09" db="EMBL/GenBank/DDBJ databases">
        <title>The Catabolism of 3,6-Dichlorosalicylic acid is Initiated by the Cytochrome P450 Monooxygenase DsmABC in Rhizorhabdus dicambivorans Ndbn-20.</title>
        <authorList>
            <person name="Na L."/>
        </authorList>
    </citation>
    <scope>NUCLEOTIDE SEQUENCE [LARGE SCALE GENOMIC DNA]</scope>
    <source>
        <strain evidence="2 3">Ndbn-20m</strain>
    </source>
</reference>
<dbReference type="OrthoDB" id="5705574at2"/>
<gene>
    <name evidence="2" type="ORF">COO09_14910</name>
</gene>
<dbReference type="Proteomes" id="UP000218934">
    <property type="component" value="Unassembled WGS sequence"/>
</dbReference>
<evidence type="ECO:0000259" key="1">
    <source>
        <dbReference type="Pfam" id="PF00144"/>
    </source>
</evidence>
<dbReference type="PANTHER" id="PTHR43319:SF3">
    <property type="entry name" value="BETA-LACTAMASE-RELATED DOMAIN-CONTAINING PROTEIN"/>
    <property type="match status" value="1"/>
</dbReference>
<proteinExistence type="predicted"/>
<name>A0A2A4FV49_9SPHN</name>
<evidence type="ECO:0000313" key="2">
    <source>
        <dbReference type="EMBL" id="PCE41574.1"/>
    </source>
</evidence>
<dbReference type="PANTHER" id="PTHR43319">
    <property type="entry name" value="BETA-LACTAMASE-RELATED"/>
    <property type="match status" value="1"/>
</dbReference>
<accession>A0A2A4FV49</accession>
<dbReference type="EMBL" id="NWUF01000014">
    <property type="protein sequence ID" value="PCE41574.1"/>
    <property type="molecule type" value="Genomic_DNA"/>
</dbReference>
<dbReference type="InterPro" id="IPR001466">
    <property type="entry name" value="Beta-lactam-related"/>
</dbReference>
<comment type="caution">
    <text evidence="2">The sequence shown here is derived from an EMBL/GenBank/DDBJ whole genome shotgun (WGS) entry which is preliminary data.</text>
</comment>
<dbReference type="RefSeq" id="WP_066967690.1">
    <property type="nucleotide sequence ID" value="NZ_CP023449.1"/>
</dbReference>
<dbReference type="SUPFAM" id="SSF56601">
    <property type="entry name" value="beta-lactamase/transpeptidase-like"/>
    <property type="match status" value="1"/>
</dbReference>
<dbReference type="Pfam" id="PF00144">
    <property type="entry name" value="Beta-lactamase"/>
    <property type="match status" value="1"/>
</dbReference>
<sequence length="380" mass="41468">MSVANKVNEAVQRTLDSLVADGREIGVQVAAWVGEEQVVDCWAGVADAATGRPVDGDTLFNVYSVSKAVTATALHIQAERGLVDYDAPVAAYWPDFAQAGKGDVTVRHVLSHVSGVLRMPPDVTPELMTNWDWMCNRIAEMPGAYPAGSRSSYQSMTFGWLVGEVVRRTDPKRRPFGQFVREEIAEPLGATDLWFGIPAEVEPRIAKLDDVAVYVMPDGNAMREAQPLIVDLMPDPFERPYVRRACIPAVGGIFNARSEARFWAMLANGGQLNGVRLLSEDRVASFAGPRPHFEDADPVFFGMKVPIGWAGFWLGGAEAPPVSSPRNMRALCHPGMGGSIGWADPDLKLAVAFCHNRMFDTIEIDQDSRTLIGDVIRSAL</sequence>
<keyword evidence="2" id="KW-0378">Hydrolase</keyword>
<dbReference type="KEGG" id="rdi:CMV14_05805"/>
<keyword evidence="3" id="KW-1185">Reference proteome</keyword>
<dbReference type="AlphaFoldDB" id="A0A2A4FV49"/>
<protein>
    <submittedName>
        <fullName evidence="2">EstA family serine hydrolase</fullName>
    </submittedName>
</protein>
<dbReference type="InterPro" id="IPR012338">
    <property type="entry name" value="Beta-lactam/transpept-like"/>
</dbReference>
<dbReference type="InterPro" id="IPR052907">
    <property type="entry name" value="Beta-lactamase/esterase"/>
</dbReference>